<evidence type="ECO:0000256" key="2">
    <source>
        <dbReference type="ARBA" id="ARBA00006337"/>
    </source>
</evidence>
<dbReference type="Gene3D" id="3.10.580.10">
    <property type="entry name" value="CBS-domain"/>
    <property type="match status" value="1"/>
</dbReference>
<dbReference type="GO" id="GO:0005886">
    <property type="term" value="C:plasma membrane"/>
    <property type="evidence" value="ECO:0007669"/>
    <property type="project" value="UniProtKB-SubCell"/>
</dbReference>
<dbReference type="SUPFAM" id="SSF56176">
    <property type="entry name" value="FAD-binding/transporter-associated domain-like"/>
    <property type="match status" value="1"/>
</dbReference>
<feature type="domain" description="CBS" evidence="7">
    <location>
        <begin position="111"/>
        <end position="171"/>
    </location>
</feature>
<evidence type="ECO:0000256" key="3">
    <source>
        <dbReference type="ARBA" id="ARBA00022475"/>
    </source>
</evidence>
<evidence type="ECO:0000256" key="4">
    <source>
        <dbReference type="ARBA" id="ARBA00022737"/>
    </source>
</evidence>
<keyword evidence="3" id="KW-0472">Membrane</keyword>
<dbReference type="InterPro" id="IPR046342">
    <property type="entry name" value="CBS_dom_sf"/>
</dbReference>
<evidence type="ECO:0000256" key="5">
    <source>
        <dbReference type="ARBA" id="ARBA00023122"/>
    </source>
</evidence>
<keyword evidence="3" id="KW-1003">Cell membrane</keyword>
<gene>
    <name evidence="8" type="ORF">IAA96_05920</name>
</gene>
<comment type="similarity">
    <text evidence="2">Belongs to the UPF0053 family.</text>
</comment>
<proteinExistence type="inferred from homology"/>
<dbReference type="InterPro" id="IPR036318">
    <property type="entry name" value="FAD-bd_PCMH-like_sf"/>
</dbReference>
<protein>
    <submittedName>
        <fullName evidence="8">HlyC/CorC family transporter</fullName>
    </submittedName>
</protein>
<evidence type="ECO:0000256" key="1">
    <source>
        <dbReference type="ARBA" id="ARBA00004651"/>
    </source>
</evidence>
<accession>A0A9D9EQ10</accession>
<dbReference type="SUPFAM" id="SSF54631">
    <property type="entry name" value="CBS-domain pair"/>
    <property type="match status" value="1"/>
</dbReference>
<keyword evidence="4" id="KW-0677">Repeat</keyword>
<dbReference type="InterPro" id="IPR016169">
    <property type="entry name" value="FAD-bd_PCMH_sub2"/>
</dbReference>
<reference evidence="8" key="1">
    <citation type="submission" date="2020-10" db="EMBL/GenBank/DDBJ databases">
        <authorList>
            <person name="Gilroy R."/>
        </authorList>
    </citation>
    <scope>NUCLEOTIDE SEQUENCE</scope>
    <source>
        <strain evidence="8">B3-4054</strain>
    </source>
</reference>
<dbReference type="EMBL" id="JADIMS010000108">
    <property type="protein sequence ID" value="MBO8450626.1"/>
    <property type="molecule type" value="Genomic_DNA"/>
</dbReference>
<dbReference type="PROSITE" id="PS51371">
    <property type="entry name" value="CBS"/>
    <property type="match status" value="2"/>
</dbReference>
<evidence type="ECO:0000259" key="7">
    <source>
        <dbReference type="PROSITE" id="PS51371"/>
    </source>
</evidence>
<dbReference type="InterPro" id="IPR000644">
    <property type="entry name" value="CBS_dom"/>
</dbReference>
<dbReference type="GO" id="GO:0050660">
    <property type="term" value="F:flavin adenine dinucleotide binding"/>
    <property type="evidence" value="ECO:0007669"/>
    <property type="project" value="InterPro"/>
</dbReference>
<evidence type="ECO:0000313" key="8">
    <source>
        <dbReference type="EMBL" id="MBO8450626.1"/>
    </source>
</evidence>
<dbReference type="SMART" id="SM01091">
    <property type="entry name" value="CorC_HlyC"/>
    <property type="match status" value="1"/>
</dbReference>
<evidence type="ECO:0000256" key="6">
    <source>
        <dbReference type="PROSITE-ProRule" id="PRU00703"/>
    </source>
</evidence>
<dbReference type="InterPro" id="IPR005170">
    <property type="entry name" value="Transptr-assoc_dom"/>
</dbReference>
<keyword evidence="5 6" id="KW-0129">CBS domain</keyword>
<sequence>MGFLDKIRQRKKEFVSQKFEENLGTTLNEEKRDMIRGVVDLSETSVKEVMIPRIDVDFLSVDVKGSQLLQKIAESGHSRFPVYRETIDDVAGILYVKDLINLMAKNEPLEMEKVIRKPFFVPESKRIDALLREFKRRHVHIAVAVDEYGGVSGIVCMEDIIEEIVGDIQDEFDNEQEDVLPVGDGVWLCDARASLDDLADIFGGTFPSGEFDTLGGFVFNLFGKIPVRYEKVSWDRFDFIIQAMDGHRITTVKIMERKDPEASA</sequence>
<comment type="caution">
    <text evidence="8">The sequence shown here is derived from an EMBL/GenBank/DDBJ whole genome shotgun (WGS) entry which is preliminary data.</text>
</comment>
<name>A0A9D9EQ10_9SPIR</name>
<dbReference type="AlphaFoldDB" id="A0A9D9EQ10"/>
<dbReference type="CDD" id="cd04590">
    <property type="entry name" value="CBS_pair_CorC_HlyC_assoc"/>
    <property type="match status" value="1"/>
</dbReference>
<dbReference type="PANTHER" id="PTHR22777:SF32">
    <property type="entry name" value="UPF0053 INNER MEMBRANE PROTEIN YFJD"/>
    <property type="match status" value="1"/>
</dbReference>
<dbReference type="PANTHER" id="PTHR22777">
    <property type="entry name" value="HEMOLYSIN-RELATED"/>
    <property type="match status" value="1"/>
</dbReference>
<dbReference type="Proteomes" id="UP000823616">
    <property type="component" value="Unassembled WGS sequence"/>
</dbReference>
<dbReference type="InterPro" id="IPR044751">
    <property type="entry name" value="Ion_transp-like_CBS"/>
</dbReference>
<comment type="subcellular location">
    <subcellularLocation>
        <location evidence="1">Cell membrane</location>
        <topology evidence="1">Multi-pass membrane protein</topology>
    </subcellularLocation>
</comment>
<organism evidence="8 9">
    <name type="scientific">Candidatus Avitreponema avistercoris</name>
    <dbReference type="NCBI Taxonomy" id="2840705"/>
    <lineage>
        <taxon>Bacteria</taxon>
        <taxon>Pseudomonadati</taxon>
        <taxon>Spirochaetota</taxon>
        <taxon>Spirochaetia</taxon>
        <taxon>Spirochaetales</taxon>
        <taxon>Candidatus Avitreponema</taxon>
    </lineage>
</organism>
<dbReference type="FunFam" id="3.10.580.10:FF:000002">
    <property type="entry name" value="Magnesium/cobalt efflux protein CorC"/>
    <property type="match status" value="1"/>
</dbReference>
<reference evidence="8" key="2">
    <citation type="journal article" date="2021" name="PeerJ">
        <title>Extensive microbial diversity within the chicken gut microbiome revealed by metagenomics and culture.</title>
        <authorList>
            <person name="Gilroy R."/>
            <person name="Ravi A."/>
            <person name="Getino M."/>
            <person name="Pursley I."/>
            <person name="Horton D.L."/>
            <person name="Alikhan N.F."/>
            <person name="Baker D."/>
            <person name="Gharbi K."/>
            <person name="Hall N."/>
            <person name="Watson M."/>
            <person name="Adriaenssens E.M."/>
            <person name="Foster-Nyarko E."/>
            <person name="Jarju S."/>
            <person name="Secka A."/>
            <person name="Antonio M."/>
            <person name="Oren A."/>
            <person name="Chaudhuri R.R."/>
            <person name="La Ragione R."/>
            <person name="Hildebrand F."/>
            <person name="Pallen M.J."/>
        </authorList>
    </citation>
    <scope>NUCLEOTIDE SEQUENCE</scope>
    <source>
        <strain evidence="8">B3-4054</strain>
    </source>
</reference>
<dbReference type="Pfam" id="PF03471">
    <property type="entry name" value="CorC_HlyC"/>
    <property type="match status" value="1"/>
</dbReference>
<dbReference type="Gene3D" id="3.30.465.10">
    <property type="match status" value="1"/>
</dbReference>
<feature type="domain" description="CBS" evidence="7">
    <location>
        <begin position="50"/>
        <end position="109"/>
    </location>
</feature>
<dbReference type="Pfam" id="PF00571">
    <property type="entry name" value="CBS"/>
    <property type="match status" value="2"/>
</dbReference>
<evidence type="ECO:0000313" key="9">
    <source>
        <dbReference type="Proteomes" id="UP000823616"/>
    </source>
</evidence>